<dbReference type="EMBL" id="JBHSFQ010000007">
    <property type="protein sequence ID" value="MFC4562281.1"/>
    <property type="molecule type" value="Genomic_DNA"/>
</dbReference>
<comment type="caution">
    <text evidence="1">The sequence shown here is derived from an EMBL/GenBank/DDBJ whole genome shotgun (WGS) entry which is preliminary data.</text>
</comment>
<keyword evidence="2" id="KW-1185">Reference proteome</keyword>
<dbReference type="Proteomes" id="UP001595923">
    <property type="component" value="Unassembled WGS sequence"/>
</dbReference>
<organism evidence="1 2">
    <name type="scientific">Nocardiopsis mangrovi</name>
    <dbReference type="NCBI Taxonomy" id="1179818"/>
    <lineage>
        <taxon>Bacteria</taxon>
        <taxon>Bacillati</taxon>
        <taxon>Actinomycetota</taxon>
        <taxon>Actinomycetes</taxon>
        <taxon>Streptosporangiales</taxon>
        <taxon>Nocardiopsidaceae</taxon>
        <taxon>Nocardiopsis</taxon>
    </lineage>
</organism>
<evidence type="ECO:0000313" key="1">
    <source>
        <dbReference type="EMBL" id="MFC4562281.1"/>
    </source>
</evidence>
<protein>
    <submittedName>
        <fullName evidence="1">Uncharacterized protein</fullName>
    </submittedName>
</protein>
<sequence>MDGAPVAVDFRDGRVIPSPLTAERLEEADSGASHDLTATPGGIVLAQAGTILHPSENATVMFGPAALAE</sequence>
<proteinExistence type="predicted"/>
<gene>
    <name evidence="1" type="ORF">ACFO4E_10485</name>
</gene>
<reference evidence="2" key="1">
    <citation type="journal article" date="2019" name="Int. J. Syst. Evol. Microbiol.">
        <title>The Global Catalogue of Microorganisms (GCM) 10K type strain sequencing project: providing services to taxonomists for standard genome sequencing and annotation.</title>
        <authorList>
            <consortium name="The Broad Institute Genomics Platform"/>
            <consortium name="The Broad Institute Genome Sequencing Center for Infectious Disease"/>
            <person name="Wu L."/>
            <person name="Ma J."/>
        </authorList>
    </citation>
    <scope>NUCLEOTIDE SEQUENCE [LARGE SCALE GENOMIC DNA]</scope>
    <source>
        <strain evidence="2">XZYJ18</strain>
    </source>
</reference>
<accession>A0ABV9DVY4</accession>
<name>A0ABV9DVY4_9ACTN</name>
<evidence type="ECO:0000313" key="2">
    <source>
        <dbReference type="Proteomes" id="UP001595923"/>
    </source>
</evidence>
<dbReference type="RefSeq" id="WP_378573358.1">
    <property type="nucleotide sequence ID" value="NZ_JBHSFQ010000007.1"/>
</dbReference>